<dbReference type="PANTHER" id="PTHR30461:SF23">
    <property type="entry name" value="DNA RECOMBINASE-RELATED"/>
    <property type="match status" value="1"/>
</dbReference>
<dbReference type="GO" id="GO:0003677">
    <property type="term" value="F:DNA binding"/>
    <property type="evidence" value="ECO:0007669"/>
    <property type="project" value="InterPro"/>
</dbReference>
<organism evidence="3 4">
    <name type="scientific">Oxobacter pfennigii</name>
    <dbReference type="NCBI Taxonomy" id="36849"/>
    <lineage>
        <taxon>Bacteria</taxon>
        <taxon>Bacillati</taxon>
        <taxon>Bacillota</taxon>
        <taxon>Clostridia</taxon>
        <taxon>Eubacteriales</taxon>
        <taxon>Clostridiaceae</taxon>
        <taxon>Oxobacter</taxon>
    </lineage>
</organism>
<proteinExistence type="predicted"/>
<dbReference type="InterPro" id="IPR036162">
    <property type="entry name" value="Resolvase-like_N_sf"/>
</dbReference>
<accession>A0A0N8NTJ7</accession>
<dbReference type="AlphaFoldDB" id="A0A0N8NTJ7"/>
<feature type="domain" description="Resolvase/invertase-type recombinase catalytic" evidence="2">
    <location>
        <begin position="8"/>
        <end position="144"/>
    </location>
</feature>
<dbReference type="InterPro" id="IPR006119">
    <property type="entry name" value="Resolv_N"/>
</dbReference>
<dbReference type="CDD" id="cd00338">
    <property type="entry name" value="Ser_Recombinase"/>
    <property type="match status" value="1"/>
</dbReference>
<feature type="region of interest" description="Disordered" evidence="1">
    <location>
        <begin position="133"/>
        <end position="169"/>
    </location>
</feature>
<dbReference type="STRING" id="36849.OXPF_15020"/>
<reference evidence="3 4" key="1">
    <citation type="submission" date="2015-09" db="EMBL/GenBank/DDBJ databases">
        <title>Genome sequence of Oxobacter pfennigii DSM 3222.</title>
        <authorList>
            <person name="Poehlein A."/>
            <person name="Bengelsdorf F.R."/>
            <person name="Schiel-Bengelsdorf B."/>
            <person name="Duerre P."/>
            <person name="Daniel R."/>
        </authorList>
    </citation>
    <scope>NUCLEOTIDE SEQUENCE [LARGE SCALE GENOMIC DNA]</scope>
    <source>
        <strain evidence="3 4">DSM 3222</strain>
    </source>
</reference>
<sequence length="169" mass="19193">MSDKKARTDIYIRVGTAKQAAADRQKEQVLQFAKERGYNVSKVYTDMGYSGLDFERPALLQMKLDAADGMLDAILLDSVSCFGRDMEKLNMWIEAIARHGIEVIPIDIGRPYIPQTRSVVEFVKQMGHVIREQEERAEQENGRGYGGENDEYISQKTKTPRPNTSEMSL</sequence>
<evidence type="ECO:0000313" key="4">
    <source>
        <dbReference type="Proteomes" id="UP000050326"/>
    </source>
</evidence>
<dbReference type="InterPro" id="IPR050639">
    <property type="entry name" value="SSR_resolvase"/>
</dbReference>
<dbReference type="OrthoDB" id="1848801at2"/>
<dbReference type="EMBL" id="LKET01000028">
    <property type="protein sequence ID" value="KPU45024.1"/>
    <property type="molecule type" value="Genomic_DNA"/>
</dbReference>
<dbReference type="PANTHER" id="PTHR30461">
    <property type="entry name" value="DNA-INVERTASE FROM LAMBDOID PROPHAGE"/>
    <property type="match status" value="1"/>
</dbReference>
<feature type="compositionally biased region" description="Polar residues" evidence="1">
    <location>
        <begin position="152"/>
        <end position="169"/>
    </location>
</feature>
<dbReference type="GO" id="GO:0000150">
    <property type="term" value="F:DNA strand exchange activity"/>
    <property type="evidence" value="ECO:0007669"/>
    <property type="project" value="InterPro"/>
</dbReference>
<evidence type="ECO:0000313" key="3">
    <source>
        <dbReference type="EMBL" id="KPU45024.1"/>
    </source>
</evidence>
<keyword evidence="4" id="KW-1185">Reference proteome</keyword>
<dbReference type="Gene3D" id="3.40.50.1390">
    <property type="entry name" value="Resolvase, N-terminal catalytic domain"/>
    <property type="match status" value="1"/>
</dbReference>
<evidence type="ECO:0000259" key="2">
    <source>
        <dbReference type="SMART" id="SM00857"/>
    </source>
</evidence>
<comment type="caution">
    <text evidence="3">The sequence shown here is derived from an EMBL/GenBank/DDBJ whole genome shotgun (WGS) entry which is preliminary data.</text>
</comment>
<gene>
    <name evidence="3" type="ORF">OXPF_15020</name>
</gene>
<dbReference type="RefSeq" id="WP_054874569.1">
    <property type="nucleotide sequence ID" value="NZ_LKET01000028.1"/>
</dbReference>
<protein>
    <recommendedName>
        <fullName evidence="2">Resolvase/invertase-type recombinase catalytic domain-containing protein</fullName>
    </recommendedName>
</protein>
<evidence type="ECO:0000256" key="1">
    <source>
        <dbReference type="SAM" id="MobiDB-lite"/>
    </source>
</evidence>
<dbReference type="SUPFAM" id="SSF53041">
    <property type="entry name" value="Resolvase-like"/>
    <property type="match status" value="1"/>
</dbReference>
<dbReference type="SMART" id="SM00857">
    <property type="entry name" value="Resolvase"/>
    <property type="match status" value="1"/>
</dbReference>
<dbReference type="Proteomes" id="UP000050326">
    <property type="component" value="Unassembled WGS sequence"/>
</dbReference>
<name>A0A0N8NTJ7_9CLOT</name>
<dbReference type="Pfam" id="PF00239">
    <property type="entry name" value="Resolvase"/>
    <property type="match status" value="1"/>
</dbReference>